<evidence type="ECO:0000313" key="2">
    <source>
        <dbReference type="Proteomes" id="UP001157091"/>
    </source>
</evidence>
<organism evidence="1 2">
    <name type="scientific">Luteimicrobium album</name>
    <dbReference type="NCBI Taxonomy" id="1054550"/>
    <lineage>
        <taxon>Bacteria</taxon>
        <taxon>Bacillati</taxon>
        <taxon>Actinomycetota</taxon>
        <taxon>Actinomycetes</taxon>
        <taxon>Micrococcales</taxon>
        <taxon>Luteimicrobium</taxon>
    </lineage>
</organism>
<accession>A0ABQ6I6P9</accession>
<sequence>MDPLATVADLQALGVDTTTNPALVDSLLDSVSSAVRDAAGSLITRTTSTATIWTEASRRLELPVRPVRSVSSVKIDDQDFTSYRLLGSSLWRDCYWHQPGETPSAVTVTFDHGYDEVPADIVNLVCMLVAAGVNEAANGGLASHRGLSSERIDDAQISYATGESEVVDVTELPERTKLALRQRFGTPRTGVYETVR</sequence>
<proteinExistence type="predicted"/>
<reference evidence="2" key="1">
    <citation type="journal article" date="2019" name="Int. J. Syst. Evol. Microbiol.">
        <title>The Global Catalogue of Microorganisms (GCM) 10K type strain sequencing project: providing services to taxonomists for standard genome sequencing and annotation.</title>
        <authorList>
            <consortium name="The Broad Institute Genomics Platform"/>
            <consortium name="The Broad Institute Genome Sequencing Center for Infectious Disease"/>
            <person name="Wu L."/>
            <person name="Ma J."/>
        </authorList>
    </citation>
    <scope>NUCLEOTIDE SEQUENCE [LARGE SCALE GENOMIC DNA]</scope>
    <source>
        <strain evidence="2">NBRC 106348</strain>
    </source>
</reference>
<comment type="caution">
    <text evidence="1">The sequence shown here is derived from an EMBL/GenBank/DDBJ whole genome shotgun (WGS) entry which is preliminary data.</text>
</comment>
<dbReference type="EMBL" id="BSUK01000001">
    <property type="protein sequence ID" value="GMA26195.1"/>
    <property type="molecule type" value="Genomic_DNA"/>
</dbReference>
<protein>
    <submittedName>
        <fullName evidence="1">Uncharacterized protein</fullName>
    </submittedName>
</protein>
<evidence type="ECO:0000313" key="1">
    <source>
        <dbReference type="EMBL" id="GMA26195.1"/>
    </source>
</evidence>
<dbReference type="RefSeq" id="WP_284294549.1">
    <property type="nucleotide sequence ID" value="NZ_BSUK01000001.1"/>
</dbReference>
<dbReference type="Proteomes" id="UP001157091">
    <property type="component" value="Unassembled WGS sequence"/>
</dbReference>
<keyword evidence="2" id="KW-1185">Reference proteome</keyword>
<gene>
    <name evidence="1" type="ORF">GCM10025864_39540</name>
</gene>
<name>A0ABQ6I6P9_9MICO</name>